<evidence type="ECO:0008006" key="3">
    <source>
        <dbReference type="Google" id="ProtNLM"/>
    </source>
</evidence>
<protein>
    <recommendedName>
        <fullName evidence="3">F-box domain-containing protein</fullName>
    </recommendedName>
</protein>
<evidence type="ECO:0000313" key="2">
    <source>
        <dbReference type="Proteomes" id="UP001385951"/>
    </source>
</evidence>
<dbReference type="AlphaFoldDB" id="A0AAW0GDW3"/>
<dbReference type="EMBL" id="JASBNA010000011">
    <property type="protein sequence ID" value="KAK7688092.1"/>
    <property type="molecule type" value="Genomic_DNA"/>
</dbReference>
<comment type="caution">
    <text evidence="1">The sequence shown here is derived from an EMBL/GenBank/DDBJ whole genome shotgun (WGS) entry which is preliminary data.</text>
</comment>
<evidence type="ECO:0000313" key="1">
    <source>
        <dbReference type="EMBL" id="KAK7688092.1"/>
    </source>
</evidence>
<reference evidence="1 2" key="1">
    <citation type="submission" date="2022-09" db="EMBL/GenBank/DDBJ databases">
        <authorList>
            <person name="Palmer J.M."/>
        </authorList>
    </citation>
    <scope>NUCLEOTIDE SEQUENCE [LARGE SCALE GENOMIC DNA]</scope>
    <source>
        <strain evidence="1 2">DSM 7382</strain>
    </source>
</reference>
<organism evidence="1 2">
    <name type="scientific">Cerrena zonata</name>
    <dbReference type="NCBI Taxonomy" id="2478898"/>
    <lineage>
        <taxon>Eukaryota</taxon>
        <taxon>Fungi</taxon>
        <taxon>Dikarya</taxon>
        <taxon>Basidiomycota</taxon>
        <taxon>Agaricomycotina</taxon>
        <taxon>Agaricomycetes</taxon>
        <taxon>Polyporales</taxon>
        <taxon>Cerrenaceae</taxon>
        <taxon>Cerrena</taxon>
    </lineage>
</organism>
<sequence length="119" mass="13856">MSMVKSRLDQNACPLPPEIIDYVIDFLHEDKPDLRSCSLVARAFSASSQLHLFHSLRLEWNYMLGLGFAYIVPFFHEHLHPSLRSYIRNVHICQNPPPSPHLYVSPFTCFRPHLCQPRV</sequence>
<proteinExistence type="predicted"/>
<accession>A0AAW0GDW3</accession>
<dbReference type="Proteomes" id="UP001385951">
    <property type="component" value="Unassembled WGS sequence"/>
</dbReference>
<name>A0AAW0GDW3_9APHY</name>
<keyword evidence="2" id="KW-1185">Reference proteome</keyword>
<gene>
    <name evidence="1" type="ORF">QCA50_008462</name>
</gene>